<evidence type="ECO:0000256" key="6">
    <source>
        <dbReference type="ARBA" id="ARBA00022833"/>
    </source>
</evidence>
<keyword evidence="16" id="KW-1185">Reference proteome</keyword>
<dbReference type="PANTHER" id="PTHR13414:SF9">
    <property type="entry name" value="PROTON-COUPLED ZINC ANTIPORTER SLC30A9, MITOCHONDRIAL"/>
    <property type="match status" value="1"/>
</dbReference>
<dbReference type="GO" id="GO:0006882">
    <property type="term" value="P:intracellular zinc ion homeostasis"/>
    <property type="evidence" value="ECO:0007669"/>
    <property type="project" value="TreeGrafter"/>
</dbReference>
<evidence type="ECO:0000256" key="2">
    <source>
        <dbReference type="ARBA" id="ARBA00004141"/>
    </source>
</evidence>
<name>A0AA88YE69_PINIB</name>
<dbReference type="GO" id="GO:0031966">
    <property type="term" value="C:mitochondrial membrane"/>
    <property type="evidence" value="ECO:0007669"/>
    <property type="project" value="UniProtKB-SubCell"/>
</dbReference>
<comment type="catalytic activity">
    <reaction evidence="12">
        <text>Zn(2+)(in) + 2 H(+)(out) = Zn(2+)(out) + 2 H(+)(in)</text>
        <dbReference type="Rhea" id="RHEA:72627"/>
        <dbReference type="ChEBI" id="CHEBI:15378"/>
        <dbReference type="ChEBI" id="CHEBI:29105"/>
    </reaction>
</comment>
<dbReference type="InterPro" id="IPR009061">
    <property type="entry name" value="DNA-bd_dom_put_sf"/>
</dbReference>
<evidence type="ECO:0000256" key="8">
    <source>
        <dbReference type="ARBA" id="ARBA00022989"/>
    </source>
</evidence>
<dbReference type="InterPro" id="IPR040177">
    <property type="entry name" value="SLC30A9"/>
</dbReference>
<organism evidence="15 16">
    <name type="scientific">Pinctada imbricata</name>
    <name type="common">Atlantic pearl-oyster</name>
    <name type="synonym">Pinctada martensii</name>
    <dbReference type="NCBI Taxonomy" id="66713"/>
    <lineage>
        <taxon>Eukaryota</taxon>
        <taxon>Metazoa</taxon>
        <taxon>Spiralia</taxon>
        <taxon>Lophotrochozoa</taxon>
        <taxon>Mollusca</taxon>
        <taxon>Bivalvia</taxon>
        <taxon>Autobranchia</taxon>
        <taxon>Pteriomorphia</taxon>
        <taxon>Pterioida</taxon>
        <taxon>Pterioidea</taxon>
        <taxon>Pteriidae</taxon>
        <taxon>Pinctada</taxon>
    </lineage>
</organism>
<accession>A0AA88YE69</accession>
<comment type="caution">
    <text evidence="15">The sequence shown here is derived from an EMBL/GenBank/DDBJ whole genome shotgun (WGS) entry which is preliminary data.</text>
</comment>
<keyword evidence="3" id="KW-0813">Transport</keyword>
<evidence type="ECO:0000313" key="15">
    <source>
        <dbReference type="EMBL" id="KAK3100051.1"/>
    </source>
</evidence>
<dbReference type="Pfam" id="PF01545">
    <property type="entry name" value="Cation_efflux"/>
    <property type="match status" value="1"/>
</dbReference>
<evidence type="ECO:0000256" key="5">
    <source>
        <dbReference type="ARBA" id="ARBA00022692"/>
    </source>
</evidence>
<keyword evidence="8" id="KW-1133">Transmembrane helix</keyword>
<dbReference type="PANTHER" id="PTHR13414">
    <property type="entry name" value="HUEL-CATION TRANSPORTER"/>
    <property type="match status" value="1"/>
</dbReference>
<evidence type="ECO:0000256" key="13">
    <source>
        <dbReference type="SAM" id="MobiDB-lite"/>
    </source>
</evidence>
<keyword evidence="5" id="KW-0812">Transmembrane</keyword>
<evidence type="ECO:0000256" key="4">
    <source>
        <dbReference type="ARBA" id="ARBA00022449"/>
    </source>
</evidence>
<dbReference type="Gene3D" id="3.90.530.10">
    <property type="entry name" value="XPA C-terminal domain"/>
    <property type="match status" value="1"/>
</dbReference>
<dbReference type="GO" id="GO:0008324">
    <property type="term" value="F:monoatomic cation transmembrane transporter activity"/>
    <property type="evidence" value="ECO:0007669"/>
    <property type="project" value="InterPro"/>
</dbReference>
<feature type="region of interest" description="Disordered" evidence="13">
    <location>
        <begin position="64"/>
        <end position="117"/>
    </location>
</feature>
<dbReference type="InterPro" id="IPR027469">
    <property type="entry name" value="Cation_efflux_TMD_sf"/>
</dbReference>
<evidence type="ECO:0000256" key="12">
    <source>
        <dbReference type="ARBA" id="ARBA00048349"/>
    </source>
</evidence>
<comment type="subcellular location">
    <subcellularLocation>
        <location evidence="2">Membrane</location>
        <topology evidence="2">Multi-pass membrane protein</topology>
    </subcellularLocation>
    <subcellularLocation>
        <location evidence="1">Nucleus</location>
    </subcellularLocation>
</comment>
<keyword evidence="7" id="KW-0864">Zinc transport</keyword>
<dbReference type="SUPFAM" id="SSF46955">
    <property type="entry name" value="Putative DNA-binding domain"/>
    <property type="match status" value="1"/>
</dbReference>
<proteinExistence type="predicted"/>
<evidence type="ECO:0000256" key="1">
    <source>
        <dbReference type="ARBA" id="ARBA00004123"/>
    </source>
</evidence>
<evidence type="ECO:0000256" key="10">
    <source>
        <dbReference type="ARBA" id="ARBA00023136"/>
    </source>
</evidence>
<keyword evidence="9" id="KW-0406">Ion transport</keyword>
<dbReference type="AlphaFoldDB" id="A0AA88YE69"/>
<keyword evidence="4" id="KW-0050">Antiport</keyword>
<gene>
    <name evidence="15" type="ORF">FSP39_013945</name>
</gene>
<dbReference type="Proteomes" id="UP001186944">
    <property type="component" value="Unassembled WGS sequence"/>
</dbReference>
<evidence type="ECO:0000256" key="7">
    <source>
        <dbReference type="ARBA" id="ARBA00022906"/>
    </source>
</evidence>
<evidence type="ECO:0000256" key="3">
    <source>
        <dbReference type="ARBA" id="ARBA00022448"/>
    </source>
</evidence>
<dbReference type="GO" id="GO:0015297">
    <property type="term" value="F:antiporter activity"/>
    <property type="evidence" value="ECO:0007669"/>
    <property type="project" value="UniProtKB-KW"/>
</dbReference>
<dbReference type="Gene3D" id="1.20.1510.10">
    <property type="entry name" value="Cation efflux protein transmembrane domain"/>
    <property type="match status" value="1"/>
</dbReference>
<feature type="domain" description="Cation efflux protein transmembrane" evidence="14">
    <location>
        <begin position="300"/>
        <end position="365"/>
    </location>
</feature>
<dbReference type="EMBL" id="VSWD01000006">
    <property type="protein sequence ID" value="KAK3100051.1"/>
    <property type="molecule type" value="Genomic_DNA"/>
</dbReference>
<dbReference type="InterPro" id="IPR058533">
    <property type="entry name" value="Cation_efflux_TM"/>
</dbReference>
<feature type="compositionally biased region" description="Polar residues" evidence="13">
    <location>
        <begin position="64"/>
        <end position="107"/>
    </location>
</feature>
<dbReference type="InterPro" id="IPR037129">
    <property type="entry name" value="XPA_sf"/>
</dbReference>
<dbReference type="GO" id="GO:0005634">
    <property type="term" value="C:nucleus"/>
    <property type="evidence" value="ECO:0007669"/>
    <property type="project" value="UniProtKB-SubCell"/>
</dbReference>
<reference evidence="15" key="1">
    <citation type="submission" date="2019-08" db="EMBL/GenBank/DDBJ databases">
        <title>The improved chromosome-level genome for the pearl oyster Pinctada fucata martensii using PacBio sequencing and Hi-C.</title>
        <authorList>
            <person name="Zheng Z."/>
        </authorList>
    </citation>
    <scope>NUCLEOTIDE SEQUENCE</scope>
    <source>
        <strain evidence="15">ZZ-2019</strain>
        <tissue evidence="15">Adductor muscle</tissue>
    </source>
</reference>
<dbReference type="SUPFAM" id="SSF161111">
    <property type="entry name" value="Cation efflux protein transmembrane domain-like"/>
    <property type="match status" value="1"/>
</dbReference>
<evidence type="ECO:0000259" key="14">
    <source>
        <dbReference type="Pfam" id="PF01545"/>
    </source>
</evidence>
<protein>
    <recommendedName>
        <fullName evidence="14">Cation efflux protein transmembrane domain-containing protein</fullName>
    </recommendedName>
</protein>
<keyword evidence="6" id="KW-0862">Zinc</keyword>
<evidence type="ECO:0000256" key="11">
    <source>
        <dbReference type="ARBA" id="ARBA00023242"/>
    </source>
</evidence>
<keyword evidence="10" id="KW-0472">Membrane</keyword>
<sequence length="413" mass="46624">MTHVLLRQRGPFLSRRHLYQTLKNLTTKGTPPGSDGGGVNIIKCHVARHHPSRIYCRLYCTSSGSNDDTRSTQNRNNDTKSKQSGQSDINSTQSATSEPGSRSLSSEGHSEVEDPPSVLQNELKIVQNEKDVLVLQNKRLFEELQILKQLIEQANLNVPVPSGSSKSSDTSTAKAADAVVAKLAKDVQKKKRRTYDSKGNTEIELYRVMNDYLLTQKDLEKVPRKKSRSSVSHQSEEFLFRVTDVEKRAIEKWGSLEKMEKEKRRRERYRATGIGSSSPFSPRDQPFLIFMGDPNKKIAMLLLYGQYWSKKKADDTHPYGFGIAKNVTALISGVFIFGVGAGGSLYHALIDYLHPEPPVDMYWVSGCDSPDQWWASGSLYHAFIDYLHYEPPVDIVMGQNTPKRQQKSDKDRI</sequence>
<evidence type="ECO:0000313" key="16">
    <source>
        <dbReference type="Proteomes" id="UP001186944"/>
    </source>
</evidence>
<dbReference type="GO" id="GO:0006829">
    <property type="term" value="P:zinc ion transport"/>
    <property type="evidence" value="ECO:0007669"/>
    <property type="project" value="UniProtKB-KW"/>
</dbReference>
<dbReference type="GO" id="GO:0005783">
    <property type="term" value="C:endoplasmic reticulum"/>
    <property type="evidence" value="ECO:0007669"/>
    <property type="project" value="UniProtKB-SubCell"/>
</dbReference>
<keyword evidence="11" id="KW-0539">Nucleus</keyword>
<evidence type="ECO:0000256" key="9">
    <source>
        <dbReference type="ARBA" id="ARBA00023065"/>
    </source>
</evidence>